<evidence type="ECO:0000256" key="8">
    <source>
        <dbReference type="RuleBase" id="RU364100"/>
    </source>
</evidence>
<dbReference type="InterPro" id="IPR003738">
    <property type="entry name" value="SRAP"/>
</dbReference>
<dbReference type="PANTHER" id="PTHR13604:SF0">
    <property type="entry name" value="ABASIC SITE PROCESSING PROTEIN HMCES"/>
    <property type="match status" value="1"/>
</dbReference>
<dbReference type="InterPro" id="IPR036590">
    <property type="entry name" value="SRAP-like"/>
</dbReference>
<evidence type="ECO:0000256" key="3">
    <source>
        <dbReference type="ARBA" id="ARBA00022763"/>
    </source>
</evidence>
<evidence type="ECO:0000256" key="4">
    <source>
        <dbReference type="ARBA" id="ARBA00022801"/>
    </source>
</evidence>
<reference evidence="9" key="1">
    <citation type="submission" date="2021-12" db="EMBL/GenBank/DDBJ databases">
        <title>Novel species in genus Dyadobacter.</title>
        <authorList>
            <person name="Ma C."/>
        </authorList>
    </citation>
    <scope>NUCLEOTIDE SEQUENCE</scope>
    <source>
        <strain evidence="9">CY399</strain>
    </source>
</reference>
<comment type="similarity">
    <text evidence="1 8">Belongs to the SOS response-associated peptidase family.</text>
</comment>
<keyword evidence="2 8" id="KW-0645">Protease</keyword>
<proteinExistence type="inferred from homology"/>
<dbReference type="GO" id="GO:0008233">
    <property type="term" value="F:peptidase activity"/>
    <property type="evidence" value="ECO:0007669"/>
    <property type="project" value="UniProtKB-KW"/>
</dbReference>
<evidence type="ECO:0000313" key="9">
    <source>
        <dbReference type="EMBL" id="MCF0039683.1"/>
    </source>
</evidence>
<keyword evidence="5" id="KW-0190">Covalent protein-DNA linkage</keyword>
<evidence type="ECO:0000256" key="5">
    <source>
        <dbReference type="ARBA" id="ARBA00023124"/>
    </source>
</evidence>
<evidence type="ECO:0000256" key="6">
    <source>
        <dbReference type="ARBA" id="ARBA00023125"/>
    </source>
</evidence>
<dbReference type="RefSeq" id="WP_234612125.1">
    <property type="nucleotide sequence ID" value="NZ_CP098806.1"/>
</dbReference>
<dbReference type="Gene3D" id="3.90.1680.10">
    <property type="entry name" value="SOS response associated peptidase-like"/>
    <property type="match status" value="1"/>
</dbReference>
<keyword evidence="4 8" id="KW-0378">Hydrolase</keyword>
<dbReference type="GO" id="GO:0003697">
    <property type="term" value="F:single-stranded DNA binding"/>
    <property type="evidence" value="ECO:0007669"/>
    <property type="project" value="InterPro"/>
</dbReference>
<gene>
    <name evidence="9" type="ORF">LXM24_06260</name>
</gene>
<keyword evidence="7" id="KW-0456">Lyase</keyword>
<dbReference type="EC" id="3.4.-.-" evidence="8"/>
<keyword evidence="3" id="KW-0227">DNA damage</keyword>
<dbReference type="GO" id="GO:0106300">
    <property type="term" value="P:protein-DNA covalent cross-linking repair"/>
    <property type="evidence" value="ECO:0007669"/>
    <property type="project" value="InterPro"/>
</dbReference>
<dbReference type="GO" id="GO:0006508">
    <property type="term" value="P:proteolysis"/>
    <property type="evidence" value="ECO:0007669"/>
    <property type="project" value="UniProtKB-KW"/>
</dbReference>
<dbReference type="Pfam" id="PF02586">
    <property type="entry name" value="SRAP"/>
    <property type="match status" value="1"/>
</dbReference>
<dbReference type="EMBL" id="JAJTTA010000002">
    <property type="protein sequence ID" value="MCF0039683.1"/>
    <property type="molecule type" value="Genomic_DNA"/>
</dbReference>
<sequence length="236" mass="27633">MCYHVSNESDVETLKAEFKLPVDKLEQFKKRYDFNGFEKPFLPVMTTPRSLDLYRWRLVPPNVTDEKAFRFNTLNATNHDLFNRDKMWWKYAKHNRCLVLCTGFFEPHYPDLNDKKNYESWYIKPLEKKFFAMGAIYSTWKGMNTFAIVTQDASPLVGAIHNDGKRQPLILKGDAALSWMIPGLKENEIMDLTYFQYPDEKLSAYRVIDGVYSNNVDTNFSDIILPYSSSSRKMVA</sequence>
<keyword evidence="6" id="KW-0238">DNA-binding</keyword>
<protein>
    <recommendedName>
        <fullName evidence="8">Abasic site processing protein</fullName>
        <ecNumber evidence="8">3.4.-.-</ecNumber>
    </recommendedName>
</protein>
<dbReference type="Proteomes" id="UP001139700">
    <property type="component" value="Unassembled WGS sequence"/>
</dbReference>
<dbReference type="PANTHER" id="PTHR13604">
    <property type="entry name" value="DC12-RELATED"/>
    <property type="match status" value="1"/>
</dbReference>
<accession>A0A9X1P9R4</accession>
<dbReference type="SUPFAM" id="SSF143081">
    <property type="entry name" value="BB1717-like"/>
    <property type="match status" value="1"/>
</dbReference>
<evidence type="ECO:0000256" key="7">
    <source>
        <dbReference type="ARBA" id="ARBA00023239"/>
    </source>
</evidence>
<name>A0A9X1P9R4_9BACT</name>
<organism evidence="9 10">
    <name type="scientific">Dyadobacter fanqingshengii</name>
    <dbReference type="NCBI Taxonomy" id="2906443"/>
    <lineage>
        <taxon>Bacteria</taxon>
        <taxon>Pseudomonadati</taxon>
        <taxon>Bacteroidota</taxon>
        <taxon>Cytophagia</taxon>
        <taxon>Cytophagales</taxon>
        <taxon>Spirosomataceae</taxon>
        <taxon>Dyadobacter</taxon>
    </lineage>
</organism>
<dbReference type="GO" id="GO:0016829">
    <property type="term" value="F:lyase activity"/>
    <property type="evidence" value="ECO:0007669"/>
    <property type="project" value="UniProtKB-KW"/>
</dbReference>
<comment type="caution">
    <text evidence="9">The sequence shown here is derived from an EMBL/GenBank/DDBJ whole genome shotgun (WGS) entry which is preliminary data.</text>
</comment>
<evidence type="ECO:0000256" key="1">
    <source>
        <dbReference type="ARBA" id="ARBA00008136"/>
    </source>
</evidence>
<evidence type="ECO:0000256" key="2">
    <source>
        <dbReference type="ARBA" id="ARBA00022670"/>
    </source>
</evidence>
<dbReference type="AlphaFoldDB" id="A0A9X1P9R4"/>
<keyword evidence="10" id="KW-1185">Reference proteome</keyword>
<evidence type="ECO:0000313" key="10">
    <source>
        <dbReference type="Proteomes" id="UP001139700"/>
    </source>
</evidence>